<feature type="region of interest" description="Disordered" evidence="2">
    <location>
        <begin position="84"/>
        <end position="108"/>
    </location>
</feature>
<reference evidence="4" key="1">
    <citation type="submission" date="2021-01" db="EMBL/GenBank/DDBJ databases">
        <authorList>
            <person name="Corre E."/>
            <person name="Pelletier E."/>
            <person name="Niang G."/>
            <person name="Scheremetjew M."/>
            <person name="Finn R."/>
            <person name="Kale V."/>
            <person name="Holt S."/>
            <person name="Cochrane G."/>
            <person name="Meng A."/>
            <person name="Brown T."/>
            <person name="Cohen L."/>
        </authorList>
    </citation>
    <scope>NUCLEOTIDE SEQUENCE</scope>
    <source>
        <strain evidence="4">Isolate 1302-5</strain>
    </source>
</reference>
<evidence type="ECO:0000256" key="2">
    <source>
        <dbReference type="SAM" id="MobiDB-lite"/>
    </source>
</evidence>
<organism evidence="4">
    <name type="scientific">Odontella aurita</name>
    <dbReference type="NCBI Taxonomy" id="265563"/>
    <lineage>
        <taxon>Eukaryota</taxon>
        <taxon>Sar</taxon>
        <taxon>Stramenopiles</taxon>
        <taxon>Ochrophyta</taxon>
        <taxon>Bacillariophyta</taxon>
        <taxon>Mediophyceae</taxon>
        <taxon>Biddulphiophycidae</taxon>
        <taxon>Eupodiscales</taxon>
        <taxon>Odontellaceae</taxon>
        <taxon>Odontella</taxon>
    </lineage>
</organism>
<evidence type="ECO:0000313" key="3">
    <source>
        <dbReference type="EMBL" id="CAE2249814.1"/>
    </source>
</evidence>
<gene>
    <name evidence="3" type="ORF">OAUR00152_LOCUS20722</name>
    <name evidence="4" type="ORF">OAUR00152_LOCUS20723</name>
</gene>
<evidence type="ECO:0000313" key="4">
    <source>
        <dbReference type="EMBL" id="CAE2249816.1"/>
    </source>
</evidence>
<accession>A0A6U6FQC5</accession>
<protein>
    <submittedName>
        <fullName evidence="4">Uncharacterized protein</fullName>
    </submittedName>
</protein>
<name>A0A6U6FQC5_9STRA</name>
<dbReference type="EMBL" id="HBKQ01030454">
    <property type="protein sequence ID" value="CAE2249816.1"/>
    <property type="molecule type" value="Transcribed_RNA"/>
</dbReference>
<keyword evidence="1" id="KW-0175">Coiled coil</keyword>
<dbReference type="EMBL" id="HBKQ01030453">
    <property type="protein sequence ID" value="CAE2249814.1"/>
    <property type="molecule type" value="Transcribed_RNA"/>
</dbReference>
<dbReference type="AlphaFoldDB" id="A0A6U6FQC5"/>
<sequence>MAPDSQSIVDMKLRALELKKAGDVEGAKALLAQARDLEFQGLSAEDLDDSASLKKLAVSLKRKGDLDGARAALAKAQRLDSPEVAAVAVPSEPSESKPDLPTDRAQTTDINGKLDNEETFETEEEAEIATEEGPVVFSEEEMLDFDMMFEFKKSGMDVPSVEDYQAKALACKKVAVKFKQHGDIEKAKDSLKRAKLFEAVMTRLNECDEAEDEINEEDEAWLMKELNQDDSAFFDESILFGDDEVFSLDDLDDMDAEMLKVMIDAGIKIPTPDEVLDLSQEKKVLALALKQDGNLVGAKSALVESKSLRSHADRLKELLEEISNGGDEEGIEDLEKLLLLSEVAAEVIPELKKAIAPAKSADELKQEVLKLREERRIKEATALFKLYKQALAREAEAAELEEQKKILSILCEEMQIAKEQERLFLFYERFIDSRSGALQLVKWKDYTLKCGEATKTVETNGSKSVVLARSGEATNMLKINDDEDFVGSTSDPTDERLEVAILSLVDIHENKIYQKMQKEAKKASAGGSDKMEVKLCLRVDVVIQLPPNEKKSDENINLSFLPLESSRGAATVDFAPSQFVTLPRGKSQHAKIIQRRIGRKRIQISVLHVHIPSEKPSSWLKSWSSKPSEEEKEPVLLGRVVLELKDFLIKNAIAGDFKLIDSGKRELGGMLRLGLQVGAPFGEVKVASSTGDDTARTAVDIEPFSPMELNAKV</sequence>
<proteinExistence type="predicted"/>
<evidence type="ECO:0000256" key="1">
    <source>
        <dbReference type="SAM" id="Coils"/>
    </source>
</evidence>
<feature type="coiled-coil region" evidence="1">
    <location>
        <begin position="361"/>
        <end position="420"/>
    </location>
</feature>